<sequence length="160" mass="18787">MYDRSHNLPNRRNISQWIFGCRWESRDLQLERKSHLSTLALPTILRPRLNSHLENRPIVLPDELTPAERSKRQAGGLMFDFLMGDGMHPLSFANYEPILPLPFLSQKLRTVRTVRVIRRTGLTPYDIYFLIPFALLWRAFRAFEAVQGGQAYRPGWKEDH</sequence>
<dbReference type="EMBL" id="MU117962">
    <property type="protein sequence ID" value="KAF9654009.1"/>
    <property type="molecule type" value="Genomic_DNA"/>
</dbReference>
<dbReference type="Proteomes" id="UP000886501">
    <property type="component" value="Unassembled WGS sequence"/>
</dbReference>
<comment type="caution">
    <text evidence="1">The sequence shown here is derived from an EMBL/GenBank/DDBJ whole genome shotgun (WGS) entry which is preliminary data.</text>
</comment>
<protein>
    <submittedName>
        <fullName evidence="1">Uncharacterized protein</fullName>
    </submittedName>
</protein>
<proteinExistence type="predicted"/>
<name>A0ACB6ZX55_THEGA</name>
<reference evidence="1" key="2">
    <citation type="journal article" date="2020" name="Nat. Commun.">
        <title>Large-scale genome sequencing of mycorrhizal fungi provides insights into the early evolution of symbiotic traits.</title>
        <authorList>
            <person name="Miyauchi S."/>
            <person name="Kiss E."/>
            <person name="Kuo A."/>
            <person name="Drula E."/>
            <person name="Kohler A."/>
            <person name="Sanchez-Garcia M."/>
            <person name="Morin E."/>
            <person name="Andreopoulos B."/>
            <person name="Barry K.W."/>
            <person name="Bonito G."/>
            <person name="Buee M."/>
            <person name="Carver A."/>
            <person name="Chen C."/>
            <person name="Cichocki N."/>
            <person name="Clum A."/>
            <person name="Culley D."/>
            <person name="Crous P.W."/>
            <person name="Fauchery L."/>
            <person name="Girlanda M."/>
            <person name="Hayes R.D."/>
            <person name="Keri Z."/>
            <person name="LaButti K."/>
            <person name="Lipzen A."/>
            <person name="Lombard V."/>
            <person name="Magnuson J."/>
            <person name="Maillard F."/>
            <person name="Murat C."/>
            <person name="Nolan M."/>
            <person name="Ohm R.A."/>
            <person name="Pangilinan J."/>
            <person name="Pereira M.F."/>
            <person name="Perotto S."/>
            <person name="Peter M."/>
            <person name="Pfister S."/>
            <person name="Riley R."/>
            <person name="Sitrit Y."/>
            <person name="Stielow J.B."/>
            <person name="Szollosi G."/>
            <person name="Zifcakova L."/>
            <person name="Stursova M."/>
            <person name="Spatafora J.W."/>
            <person name="Tedersoo L."/>
            <person name="Vaario L.M."/>
            <person name="Yamada A."/>
            <person name="Yan M."/>
            <person name="Wang P."/>
            <person name="Xu J."/>
            <person name="Bruns T."/>
            <person name="Baldrian P."/>
            <person name="Vilgalys R."/>
            <person name="Dunand C."/>
            <person name="Henrissat B."/>
            <person name="Grigoriev I.V."/>
            <person name="Hibbett D."/>
            <person name="Nagy L.G."/>
            <person name="Martin F.M."/>
        </authorList>
    </citation>
    <scope>NUCLEOTIDE SEQUENCE</scope>
    <source>
        <strain evidence="1">P2</strain>
    </source>
</reference>
<evidence type="ECO:0000313" key="2">
    <source>
        <dbReference type="Proteomes" id="UP000886501"/>
    </source>
</evidence>
<gene>
    <name evidence="1" type="ORF">BDM02DRAFT_3107218</name>
</gene>
<organism evidence="1 2">
    <name type="scientific">Thelephora ganbajun</name>
    <name type="common">Ganba fungus</name>
    <dbReference type="NCBI Taxonomy" id="370292"/>
    <lineage>
        <taxon>Eukaryota</taxon>
        <taxon>Fungi</taxon>
        <taxon>Dikarya</taxon>
        <taxon>Basidiomycota</taxon>
        <taxon>Agaricomycotina</taxon>
        <taxon>Agaricomycetes</taxon>
        <taxon>Thelephorales</taxon>
        <taxon>Thelephoraceae</taxon>
        <taxon>Thelephora</taxon>
    </lineage>
</organism>
<reference evidence="1" key="1">
    <citation type="submission" date="2019-10" db="EMBL/GenBank/DDBJ databases">
        <authorList>
            <consortium name="DOE Joint Genome Institute"/>
            <person name="Kuo A."/>
            <person name="Miyauchi S."/>
            <person name="Kiss E."/>
            <person name="Drula E."/>
            <person name="Kohler A."/>
            <person name="Sanchez-Garcia M."/>
            <person name="Andreopoulos B."/>
            <person name="Barry K.W."/>
            <person name="Bonito G."/>
            <person name="Buee M."/>
            <person name="Carver A."/>
            <person name="Chen C."/>
            <person name="Cichocki N."/>
            <person name="Clum A."/>
            <person name="Culley D."/>
            <person name="Crous P.W."/>
            <person name="Fauchery L."/>
            <person name="Girlanda M."/>
            <person name="Hayes R."/>
            <person name="Keri Z."/>
            <person name="Labutti K."/>
            <person name="Lipzen A."/>
            <person name="Lombard V."/>
            <person name="Magnuson J."/>
            <person name="Maillard F."/>
            <person name="Morin E."/>
            <person name="Murat C."/>
            <person name="Nolan M."/>
            <person name="Ohm R."/>
            <person name="Pangilinan J."/>
            <person name="Pereira M."/>
            <person name="Perotto S."/>
            <person name="Peter M."/>
            <person name="Riley R."/>
            <person name="Sitrit Y."/>
            <person name="Stielow B."/>
            <person name="Szollosi G."/>
            <person name="Zifcakova L."/>
            <person name="Stursova M."/>
            <person name="Spatafora J.W."/>
            <person name="Tedersoo L."/>
            <person name="Vaario L.-M."/>
            <person name="Yamada A."/>
            <person name="Yan M."/>
            <person name="Wang P."/>
            <person name="Xu J."/>
            <person name="Bruns T."/>
            <person name="Baldrian P."/>
            <person name="Vilgalys R."/>
            <person name="Henrissat B."/>
            <person name="Grigoriev I.V."/>
            <person name="Hibbett D."/>
            <person name="Nagy L.G."/>
            <person name="Martin F.M."/>
        </authorList>
    </citation>
    <scope>NUCLEOTIDE SEQUENCE</scope>
    <source>
        <strain evidence="1">P2</strain>
    </source>
</reference>
<keyword evidence="2" id="KW-1185">Reference proteome</keyword>
<accession>A0ACB6ZX55</accession>
<evidence type="ECO:0000313" key="1">
    <source>
        <dbReference type="EMBL" id="KAF9654009.1"/>
    </source>
</evidence>